<feature type="compositionally biased region" description="Polar residues" evidence="6">
    <location>
        <begin position="254"/>
        <end position="274"/>
    </location>
</feature>
<proteinExistence type="inferred from homology"/>
<feature type="transmembrane region" description="Helical" evidence="7">
    <location>
        <begin position="81"/>
        <end position="105"/>
    </location>
</feature>
<dbReference type="Pfam" id="PF20684">
    <property type="entry name" value="Fung_rhodopsin"/>
    <property type="match status" value="1"/>
</dbReference>
<feature type="domain" description="Rhodopsin" evidence="8">
    <location>
        <begin position="3"/>
        <end position="177"/>
    </location>
</feature>
<keyword evidence="10" id="KW-1185">Reference proteome</keyword>
<sequence length="296" mass="33597">MGAIRASIIMFLFRIEDPRRHIQWALNIVFWTNIGYLVSTTVVNIFQCTPVRYAYLRPQMDFVDENGTLVKGGKCINSLQFIISSCALSIFMDLIIMPIPTAMVWNLQMQRKTKVAVVTVMSMGWVATIASVSRLAIYYHRYSPTTDRTYNIGLVSSVTEPSIAIIAACTPALRRLFTFFAPRYFSEDDTYTYTNTNNATYANTRSRRSNSVPNDIDKELGINWTNANDHDPEATYGMENMQAKESREVLNLQRTQSGRTGVSESASQPLTSPTEPFDVLDRRRWDVPIDAAHCRT</sequence>
<dbReference type="InterPro" id="IPR049326">
    <property type="entry name" value="Rhodopsin_dom_fungi"/>
</dbReference>
<feature type="transmembrane region" description="Helical" evidence="7">
    <location>
        <begin position="24"/>
        <end position="46"/>
    </location>
</feature>
<comment type="similarity">
    <text evidence="5">Belongs to the SAT4 family.</text>
</comment>
<feature type="transmembrane region" description="Helical" evidence="7">
    <location>
        <begin position="152"/>
        <end position="173"/>
    </location>
</feature>
<keyword evidence="4 7" id="KW-0472">Membrane</keyword>
<organism evidence="9 10">
    <name type="scientific">Pseudopithomyces chartarum</name>
    <dbReference type="NCBI Taxonomy" id="1892770"/>
    <lineage>
        <taxon>Eukaryota</taxon>
        <taxon>Fungi</taxon>
        <taxon>Dikarya</taxon>
        <taxon>Ascomycota</taxon>
        <taxon>Pezizomycotina</taxon>
        <taxon>Dothideomycetes</taxon>
        <taxon>Pleosporomycetidae</taxon>
        <taxon>Pleosporales</taxon>
        <taxon>Massarineae</taxon>
        <taxon>Didymosphaeriaceae</taxon>
        <taxon>Pseudopithomyces</taxon>
    </lineage>
</organism>
<dbReference type="EMBL" id="WVTA01000003">
    <property type="protein sequence ID" value="KAK3215237.1"/>
    <property type="molecule type" value="Genomic_DNA"/>
</dbReference>
<gene>
    <name evidence="9" type="ORF">GRF29_19g2666903</name>
</gene>
<reference evidence="9 10" key="1">
    <citation type="submission" date="2021-02" db="EMBL/GenBank/DDBJ databases">
        <title>Genome assembly of Pseudopithomyces chartarum.</title>
        <authorList>
            <person name="Jauregui R."/>
            <person name="Singh J."/>
            <person name="Voisey C."/>
        </authorList>
    </citation>
    <scope>NUCLEOTIDE SEQUENCE [LARGE SCALE GENOMIC DNA]</scope>
    <source>
        <strain evidence="9 10">AGR01</strain>
    </source>
</reference>
<dbReference type="PANTHER" id="PTHR33048:SF160">
    <property type="entry name" value="SAT4 FAMILY MEMBRANE PROTEIN"/>
    <property type="match status" value="1"/>
</dbReference>
<comment type="subcellular location">
    <subcellularLocation>
        <location evidence="1">Membrane</location>
        <topology evidence="1">Multi-pass membrane protein</topology>
    </subcellularLocation>
</comment>
<dbReference type="Proteomes" id="UP001280581">
    <property type="component" value="Unassembled WGS sequence"/>
</dbReference>
<evidence type="ECO:0000256" key="4">
    <source>
        <dbReference type="ARBA" id="ARBA00023136"/>
    </source>
</evidence>
<evidence type="ECO:0000256" key="7">
    <source>
        <dbReference type="SAM" id="Phobius"/>
    </source>
</evidence>
<evidence type="ECO:0000313" key="10">
    <source>
        <dbReference type="Proteomes" id="UP001280581"/>
    </source>
</evidence>
<name>A0AAN6M6L6_9PLEO</name>
<dbReference type="PANTHER" id="PTHR33048">
    <property type="entry name" value="PTH11-LIKE INTEGRAL MEMBRANE PROTEIN (AFU_ORTHOLOGUE AFUA_5G11245)"/>
    <property type="match status" value="1"/>
</dbReference>
<evidence type="ECO:0000259" key="8">
    <source>
        <dbReference type="Pfam" id="PF20684"/>
    </source>
</evidence>
<evidence type="ECO:0000256" key="5">
    <source>
        <dbReference type="ARBA" id="ARBA00038359"/>
    </source>
</evidence>
<dbReference type="InterPro" id="IPR052337">
    <property type="entry name" value="SAT4-like"/>
</dbReference>
<feature type="region of interest" description="Disordered" evidence="6">
    <location>
        <begin position="254"/>
        <end position="276"/>
    </location>
</feature>
<evidence type="ECO:0000256" key="1">
    <source>
        <dbReference type="ARBA" id="ARBA00004141"/>
    </source>
</evidence>
<evidence type="ECO:0000313" key="9">
    <source>
        <dbReference type="EMBL" id="KAK3215237.1"/>
    </source>
</evidence>
<comment type="caution">
    <text evidence="9">The sequence shown here is derived from an EMBL/GenBank/DDBJ whole genome shotgun (WGS) entry which is preliminary data.</text>
</comment>
<accession>A0AAN6M6L6</accession>
<dbReference type="AlphaFoldDB" id="A0AAN6M6L6"/>
<evidence type="ECO:0000256" key="3">
    <source>
        <dbReference type="ARBA" id="ARBA00022989"/>
    </source>
</evidence>
<keyword evidence="3 7" id="KW-1133">Transmembrane helix</keyword>
<evidence type="ECO:0000256" key="2">
    <source>
        <dbReference type="ARBA" id="ARBA00022692"/>
    </source>
</evidence>
<evidence type="ECO:0000256" key="6">
    <source>
        <dbReference type="SAM" id="MobiDB-lite"/>
    </source>
</evidence>
<protein>
    <recommendedName>
        <fullName evidence="8">Rhodopsin domain-containing protein</fullName>
    </recommendedName>
</protein>
<dbReference type="GO" id="GO:0016020">
    <property type="term" value="C:membrane"/>
    <property type="evidence" value="ECO:0007669"/>
    <property type="project" value="UniProtKB-SubCell"/>
</dbReference>
<feature type="transmembrane region" description="Helical" evidence="7">
    <location>
        <begin position="117"/>
        <end position="140"/>
    </location>
</feature>
<keyword evidence="2 7" id="KW-0812">Transmembrane</keyword>